<feature type="non-terminal residue" evidence="1">
    <location>
        <position position="1"/>
    </location>
</feature>
<evidence type="ECO:0000313" key="1">
    <source>
        <dbReference type="EMBL" id="ORZ32353.1"/>
    </source>
</evidence>
<keyword evidence="2" id="KW-1185">Reference proteome</keyword>
<dbReference type="AlphaFoldDB" id="A0A1Y2HF82"/>
<protein>
    <submittedName>
        <fullName evidence="1">Uncharacterized protein</fullName>
    </submittedName>
</protein>
<reference evidence="1 2" key="1">
    <citation type="submission" date="2016-07" db="EMBL/GenBank/DDBJ databases">
        <title>Pervasive Adenine N6-methylation of Active Genes in Fungi.</title>
        <authorList>
            <consortium name="DOE Joint Genome Institute"/>
            <person name="Mondo S.J."/>
            <person name="Dannebaum R.O."/>
            <person name="Kuo R.C."/>
            <person name="Labutti K."/>
            <person name="Haridas S."/>
            <person name="Kuo A."/>
            <person name="Salamov A."/>
            <person name="Ahrendt S.R."/>
            <person name="Lipzen A."/>
            <person name="Sullivan W."/>
            <person name="Andreopoulos W.B."/>
            <person name="Clum A."/>
            <person name="Lindquist E."/>
            <person name="Daum C."/>
            <person name="Ramamoorthy G.K."/>
            <person name="Gryganskyi A."/>
            <person name="Culley D."/>
            <person name="Magnuson J.K."/>
            <person name="James T.Y."/>
            <person name="O'Malley M.A."/>
            <person name="Stajich J.E."/>
            <person name="Spatafora J.W."/>
            <person name="Visel A."/>
            <person name="Grigoriev I.V."/>
        </authorList>
    </citation>
    <scope>NUCLEOTIDE SEQUENCE [LARGE SCALE GENOMIC DNA]</scope>
    <source>
        <strain evidence="1 2">PL171</strain>
    </source>
</reference>
<proteinExistence type="predicted"/>
<sequence>TRARFSLTCTTSCWSVFHYLLHLPLLSRLHGPMAHRWCFYTEGICGKIVSLI</sequence>
<comment type="caution">
    <text evidence="1">The sequence shown here is derived from an EMBL/GenBank/DDBJ whole genome shotgun (WGS) entry which is preliminary data.</text>
</comment>
<gene>
    <name evidence="1" type="ORF">BCR44DRAFT_1440617</name>
</gene>
<organism evidence="1 2">
    <name type="scientific">Catenaria anguillulae PL171</name>
    <dbReference type="NCBI Taxonomy" id="765915"/>
    <lineage>
        <taxon>Eukaryota</taxon>
        <taxon>Fungi</taxon>
        <taxon>Fungi incertae sedis</taxon>
        <taxon>Blastocladiomycota</taxon>
        <taxon>Blastocladiomycetes</taxon>
        <taxon>Blastocladiales</taxon>
        <taxon>Catenariaceae</taxon>
        <taxon>Catenaria</taxon>
    </lineage>
</organism>
<evidence type="ECO:0000313" key="2">
    <source>
        <dbReference type="Proteomes" id="UP000193411"/>
    </source>
</evidence>
<feature type="non-terminal residue" evidence="1">
    <location>
        <position position="52"/>
    </location>
</feature>
<name>A0A1Y2HF82_9FUNG</name>
<dbReference type="Proteomes" id="UP000193411">
    <property type="component" value="Unassembled WGS sequence"/>
</dbReference>
<dbReference type="EMBL" id="MCFL01000048">
    <property type="protein sequence ID" value="ORZ32353.1"/>
    <property type="molecule type" value="Genomic_DNA"/>
</dbReference>
<accession>A0A1Y2HF82</accession>